<dbReference type="Proteomes" id="UP000053555">
    <property type="component" value="Unassembled WGS sequence"/>
</dbReference>
<organism evidence="1">
    <name type="scientific">Glycine soja</name>
    <name type="common">Wild soybean</name>
    <dbReference type="NCBI Taxonomy" id="3848"/>
    <lineage>
        <taxon>Eukaryota</taxon>
        <taxon>Viridiplantae</taxon>
        <taxon>Streptophyta</taxon>
        <taxon>Embryophyta</taxon>
        <taxon>Tracheophyta</taxon>
        <taxon>Spermatophyta</taxon>
        <taxon>Magnoliopsida</taxon>
        <taxon>eudicotyledons</taxon>
        <taxon>Gunneridae</taxon>
        <taxon>Pentapetalae</taxon>
        <taxon>rosids</taxon>
        <taxon>fabids</taxon>
        <taxon>Fabales</taxon>
        <taxon>Fabaceae</taxon>
        <taxon>Papilionoideae</taxon>
        <taxon>50 kb inversion clade</taxon>
        <taxon>NPAAA clade</taxon>
        <taxon>indigoferoid/millettioid clade</taxon>
        <taxon>Phaseoleae</taxon>
        <taxon>Glycine</taxon>
        <taxon>Glycine subgen. Soja</taxon>
    </lineage>
</organism>
<dbReference type="Gene3D" id="3.30.70.270">
    <property type="match status" value="1"/>
</dbReference>
<dbReference type="AlphaFoldDB" id="A0A0B2QY15"/>
<dbReference type="PANTHER" id="PTHR24559:SF439">
    <property type="entry name" value="RETROTRANSPOSON, UNCLASSIFIED-LIKE PROTEIN"/>
    <property type="match status" value="1"/>
</dbReference>
<protein>
    <submittedName>
        <fullName evidence="1">Uncharacterized protein</fullName>
    </submittedName>
</protein>
<evidence type="ECO:0000313" key="1">
    <source>
        <dbReference type="EMBL" id="KHN24904.1"/>
    </source>
</evidence>
<gene>
    <name evidence="1" type="ORF">glysoja_039822</name>
</gene>
<dbReference type="SUPFAM" id="SSF56672">
    <property type="entry name" value="DNA/RNA polymerases"/>
    <property type="match status" value="1"/>
</dbReference>
<dbReference type="PANTHER" id="PTHR24559">
    <property type="entry name" value="TRANSPOSON TY3-I GAG-POL POLYPROTEIN"/>
    <property type="match status" value="1"/>
</dbReference>
<dbReference type="InterPro" id="IPR043128">
    <property type="entry name" value="Rev_trsase/Diguanyl_cyclase"/>
</dbReference>
<reference evidence="1" key="1">
    <citation type="submission" date="2014-07" db="EMBL/GenBank/DDBJ databases">
        <title>Identification of a novel salt tolerance gene in wild soybean by whole-genome sequencing.</title>
        <authorList>
            <person name="Lam H.-M."/>
            <person name="Qi X."/>
            <person name="Li M.-W."/>
            <person name="Liu X."/>
            <person name="Xie M."/>
            <person name="Ni M."/>
            <person name="Xu X."/>
        </authorList>
    </citation>
    <scope>NUCLEOTIDE SEQUENCE [LARGE SCALE GENOMIC DNA]</scope>
    <source>
        <tissue evidence="1">Root</tissue>
    </source>
</reference>
<name>A0A0B2QY15_GLYSO</name>
<feature type="non-terminal residue" evidence="1">
    <location>
        <position position="285"/>
    </location>
</feature>
<sequence>MLRKFCKSVEDLIPHNIVVSDFCGKPLDSERLVCLDVLVGCRERPTVFLVISSQANFYMLLVREWIHKVGAVPSLVHQKLFFSNEDGKLEMVKANQSSYGIYVAFVSEGDQAMTRTASFEIKDLFYVNNKLDVFQRKGEDLNLDSIYDNSPLGFEKPMSSGLKKMKSQDPLEEINLEKIISLLHEFKDYFACEYEDMFGLNRELVEHRFPICEGKKLVKQTPRRFAPNVVEAIKAKIERVLKAKFIQTQDFRDLNATTPKDEYPMPIVDMLIDSTTGNQILSLLY</sequence>
<proteinExistence type="predicted"/>
<accession>A0A0B2QY15</accession>
<dbReference type="InterPro" id="IPR043502">
    <property type="entry name" value="DNA/RNA_pol_sf"/>
</dbReference>
<dbReference type="EMBL" id="KN654886">
    <property type="protein sequence ID" value="KHN24904.1"/>
    <property type="molecule type" value="Genomic_DNA"/>
</dbReference>
<dbReference type="InterPro" id="IPR053134">
    <property type="entry name" value="RNA-dir_DNA_polymerase"/>
</dbReference>